<comment type="caution">
    <text evidence="1">The sequence shown here is derived from an EMBL/GenBank/DDBJ whole genome shotgun (WGS) entry which is preliminary data.</text>
</comment>
<accession>A0ABN7W1Y3</accession>
<sequence>NDPYINSFINNYFSRLVGFSDENFASGSMASADQSYLVKITKLQNFMSNINDLYLQKSMCQLHFKDRILES</sequence>
<protein>
    <submittedName>
        <fullName evidence="1">36697_t:CDS:1</fullName>
    </submittedName>
</protein>
<organism evidence="1 2">
    <name type="scientific">Gigaspora margarita</name>
    <dbReference type="NCBI Taxonomy" id="4874"/>
    <lineage>
        <taxon>Eukaryota</taxon>
        <taxon>Fungi</taxon>
        <taxon>Fungi incertae sedis</taxon>
        <taxon>Mucoromycota</taxon>
        <taxon>Glomeromycotina</taxon>
        <taxon>Glomeromycetes</taxon>
        <taxon>Diversisporales</taxon>
        <taxon>Gigasporaceae</taxon>
        <taxon>Gigaspora</taxon>
    </lineage>
</organism>
<name>A0ABN7W1Y3_GIGMA</name>
<dbReference type="EMBL" id="CAJVQB010027960">
    <property type="protein sequence ID" value="CAG8811499.1"/>
    <property type="molecule type" value="Genomic_DNA"/>
</dbReference>
<reference evidence="1 2" key="1">
    <citation type="submission" date="2021-06" db="EMBL/GenBank/DDBJ databases">
        <authorList>
            <person name="Kallberg Y."/>
            <person name="Tangrot J."/>
            <person name="Rosling A."/>
        </authorList>
    </citation>
    <scope>NUCLEOTIDE SEQUENCE [LARGE SCALE GENOMIC DNA]</scope>
    <source>
        <strain evidence="1 2">120-4 pot B 10/14</strain>
    </source>
</reference>
<feature type="non-terminal residue" evidence="1">
    <location>
        <position position="1"/>
    </location>
</feature>
<keyword evidence="2" id="KW-1185">Reference proteome</keyword>
<evidence type="ECO:0000313" key="2">
    <source>
        <dbReference type="Proteomes" id="UP000789901"/>
    </source>
</evidence>
<evidence type="ECO:0000313" key="1">
    <source>
        <dbReference type="EMBL" id="CAG8811499.1"/>
    </source>
</evidence>
<gene>
    <name evidence="1" type="ORF">GMARGA_LOCUS25352</name>
</gene>
<dbReference type="Proteomes" id="UP000789901">
    <property type="component" value="Unassembled WGS sequence"/>
</dbReference>
<proteinExistence type="predicted"/>